<evidence type="ECO:0000313" key="2">
    <source>
        <dbReference type="Proteomes" id="UP000294564"/>
    </source>
</evidence>
<dbReference type="OrthoDB" id="1494110at2"/>
<accession>A0A4R2NPB1</accession>
<dbReference type="RefSeq" id="WP_132795462.1">
    <property type="nucleotide sequence ID" value="NZ_SLXM01000008.1"/>
</dbReference>
<reference evidence="1 2" key="1">
    <citation type="submission" date="2019-03" db="EMBL/GenBank/DDBJ databases">
        <title>Genomic Encyclopedia of Type Strains, Phase IV (KMG-IV): sequencing the most valuable type-strain genomes for metagenomic binning, comparative biology and taxonomic classification.</title>
        <authorList>
            <person name="Goeker M."/>
        </authorList>
    </citation>
    <scope>NUCLEOTIDE SEQUENCE [LARGE SCALE GENOMIC DNA]</scope>
    <source>
        <strain evidence="1 2">DSM 14836</strain>
    </source>
</reference>
<organism evidence="1 2">
    <name type="scientific">Tenacibaculum skagerrakense</name>
    <dbReference type="NCBI Taxonomy" id="186571"/>
    <lineage>
        <taxon>Bacteria</taxon>
        <taxon>Pseudomonadati</taxon>
        <taxon>Bacteroidota</taxon>
        <taxon>Flavobacteriia</taxon>
        <taxon>Flavobacteriales</taxon>
        <taxon>Flavobacteriaceae</taxon>
        <taxon>Tenacibaculum</taxon>
    </lineage>
</organism>
<dbReference type="AlphaFoldDB" id="A0A4R2NPB1"/>
<keyword evidence="2" id="KW-1185">Reference proteome</keyword>
<proteinExistence type="predicted"/>
<sequence>MATNYNIEIVGIQQEAPRVYSITISTYTDIGYRLDINYGGYQPLGAVTYEGKLYQGIELTVVTDPTADKPNTEQDSFIVPQDDANTIGIYVKCGNQIATINFH</sequence>
<protein>
    <submittedName>
        <fullName evidence="1">Uncharacterized protein</fullName>
    </submittedName>
</protein>
<dbReference type="Proteomes" id="UP000294564">
    <property type="component" value="Unassembled WGS sequence"/>
</dbReference>
<gene>
    <name evidence="1" type="ORF">EV195_108119</name>
</gene>
<comment type="caution">
    <text evidence="1">The sequence shown here is derived from an EMBL/GenBank/DDBJ whole genome shotgun (WGS) entry which is preliminary data.</text>
</comment>
<evidence type="ECO:0000313" key="1">
    <source>
        <dbReference type="EMBL" id="TCP23649.1"/>
    </source>
</evidence>
<name>A0A4R2NPB1_9FLAO</name>
<dbReference type="EMBL" id="SLXM01000008">
    <property type="protein sequence ID" value="TCP23649.1"/>
    <property type="molecule type" value="Genomic_DNA"/>
</dbReference>